<evidence type="ECO:0008006" key="4">
    <source>
        <dbReference type="Google" id="ProtNLM"/>
    </source>
</evidence>
<reference evidence="2 3" key="1">
    <citation type="submission" date="2011-09" db="EMBL/GenBank/DDBJ databases">
        <title>The draft genome of Treponema saccharophilum DSM 2985.</title>
        <authorList>
            <consortium name="US DOE Joint Genome Institute (JGI-PGF)"/>
            <person name="Lucas S."/>
            <person name="Copeland A."/>
            <person name="Lapidus A."/>
            <person name="Glavina del Rio T."/>
            <person name="Dalin E."/>
            <person name="Tice H."/>
            <person name="Bruce D."/>
            <person name="Goodwin L."/>
            <person name="Pitluck S."/>
            <person name="Peters L."/>
            <person name="Kyrpides N."/>
            <person name="Mavromatis K."/>
            <person name="Ivanova N."/>
            <person name="Markowitz V."/>
            <person name="Cheng J.-F."/>
            <person name="Hugenholtz P."/>
            <person name="Woyke T."/>
            <person name="Wu D."/>
            <person name="Gronow S."/>
            <person name="Wellnitz S."/>
            <person name="Brambilla E."/>
            <person name="Klenk H.-P."/>
            <person name="Eisen J.A."/>
        </authorList>
    </citation>
    <scope>NUCLEOTIDE SEQUENCE [LARGE SCALE GENOMIC DNA]</scope>
    <source>
        <strain evidence="2 3">DSM 2985</strain>
    </source>
</reference>
<dbReference type="AlphaFoldDB" id="H7EIN3"/>
<proteinExistence type="predicted"/>
<evidence type="ECO:0000313" key="3">
    <source>
        <dbReference type="Proteomes" id="UP000003571"/>
    </source>
</evidence>
<feature type="signal peptide" evidence="1">
    <location>
        <begin position="1"/>
        <end position="27"/>
    </location>
</feature>
<feature type="chain" id="PRO_5003608678" description="Secreted protein" evidence="1">
    <location>
        <begin position="28"/>
        <end position="138"/>
    </location>
</feature>
<dbReference type="Proteomes" id="UP000003571">
    <property type="component" value="Unassembled WGS sequence"/>
</dbReference>
<keyword evidence="1" id="KW-0732">Signal</keyword>
<organism evidence="2 3">
    <name type="scientific">Treponema saccharophilum DSM 2985</name>
    <dbReference type="NCBI Taxonomy" id="907348"/>
    <lineage>
        <taxon>Bacteria</taxon>
        <taxon>Pseudomonadati</taxon>
        <taxon>Spirochaetota</taxon>
        <taxon>Spirochaetia</taxon>
        <taxon>Spirochaetales</taxon>
        <taxon>Treponemataceae</taxon>
        <taxon>Treponema</taxon>
    </lineage>
</organism>
<keyword evidence="3" id="KW-1185">Reference proteome</keyword>
<dbReference type="STRING" id="907348.TresaDRAFT_2439"/>
<dbReference type="EMBL" id="AGRW01000037">
    <property type="protein sequence ID" value="EIC02561.1"/>
    <property type="molecule type" value="Genomic_DNA"/>
</dbReference>
<accession>H7EIN3</accession>
<dbReference type="PATRIC" id="fig|907348.3.peg.688"/>
<comment type="caution">
    <text evidence="2">The sequence shown here is derived from an EMBL/GenBank/DDBJ whole genome shotgun (WGS) entry which is preliminary data.</text>
</comment>
<sequence length="138" mass="14446">MRRIVLVAAAFFAVSIFGLSSSGEAQARPPLSCGAVGGRRIPDRGGFSVVRSSCEEKGGETVVHVVFSRPVEPSSVAVESMRMDGASVPRNADVSFSRNGMTVRVVIPCGGIGTVELGEIYPFWGGNPVFPVVMACAK</sequence>
<name>H7EIN3_9SPIR</name>
<protein>
    <recommendedName>
        <fullName evidence="4">Secreted protein</fullName>
    </recommendedName>
</protein>
<gene>
    <name evidence="2" type="ORF">TresaDRAFT_2439</name>
</gene>
<evidence type="ECO:0000313" key="2">
    <source>
        <dbReference type="EMBL" id="EIC02561.1"/>
    </source>
</evidence>
<dbReference type="RefSeq" id="WP_002702883.1">
    <property type="nucleotide sequence ID" value="NZ_AGRW01000037.1"/>
</dbReference>
<evidence type="ECO:0000256" key="1">
    <source>
        <dbReference type="SAM" id="SignalP"/>
    </source>
</evidence>